<dbReference type="InterPro" id="IPR008528">
    <property type="entry name" value="unc-13_homologue"/>
</dbReference>
<dbReference type="EMBL" id="CAUOFW020000114">
    <property type="protein sequence ID" value="CAK9133646.1"/>
    <property type="molecule type" value="Genomic_DNA"/>
</dbReference>
<accession>A0ABC8QN63</accession>
<organism evidence="2 3">
    <name type="scientific">Ilex paraguariensis</name>
    <name type="common">yerba mate</name>
    <dbReference type="NCBI Taxonomy" id="185542"/>
    <lineage>
        <taxon>Eukaryota</taxon>
        <taxon>Viridiplantae</taxon>
        <taxon>Streptophyta</taxon>
        <taxon>Embryophyta</taxon>
        <taxon>Tracheophyta</taxon>
        <taxon>Spermatophyta</taxon>
        <taxon>Magnoliopsida</taxon>
        <taxon>eudicotyledons</taxon>
        <taxon>Gunneridae</taxon>
        <taxon>Pentapetalae</taxon>
        <taxon>asterids</taxon>
        <taxon>campanulids</taxon>
        <taxon>Aquifoliales</taxon>
        <taxon>Aquifoliaceae</taxon>
        <taxon>Ilex</taxon>
    </lineage>
</organism>
<dbReference type="PROSITE" id="PS51259">
    <property type="entry name" value="MHD2"/>
    <property type="match status" value="1"/>
</dbReference>
<dbReference type="PANTHER" id="PTHR31280">
    <property type="entry name" value="PROTEIN UNC-13 HOMOLOG"/>
    <property type="match status" value="1"/>
</dbReference>
<feature type="domain" description="MHD2" evidence="1">
    <location>
        <begin position="122"/>
        <end position="232"/>
    </location>
</feature>
<dbReference type="Proteomes" id="UP001642360">
    <property type="component" value="Unassembled WGS sequence"/>
</dbReference>
<evidence type="ECO:0000313" key="2">
    <source>
        <dbReference type="EMBL" id="CAK9133646.1"/>
    </source>
</evidence>
<dbReference type="PANTHER" id="PTHR31280:SF2">
    <property type="entry name" value="PROTEIN UNC-13 HOMOLOG"/>
    <property type="match status" value="1"/>
</dbReference>
<sequence length="281" mass="31961">MVFFLFITRKSLDECIVHAKVPLLDNPDASFYFYEQYAISQLNKLEDSIWERWTRKKHHDKSIRRSIDGNSRTSPQKDTFDGSRQDINAAIDQICEFTGTKIIFWDLREPFIDNLYKPSVSQSRLEAMIDPLDTVLNQLCDIIVEPLRDRIVTGLLQASLDGLLRVILDGGPSRVFSIGDAKLLEEDLEVLKEFFISGGDGLPRGVVENQVARVRLVIKLHGYETRELIEDLKSASGLEMQGSKSKLGADTKTLLRILCHRSDSEASQFLKKQYKIPKSVA</sequence>
<gene>
    <name evidence="2" type="ORF">ILEXP_LOCUS565</name>
</gene>
<keyword evidence="3" id="KW-1185">Reference proteome</keyword>
<dbReference type="AlphaFoldDB" id="A0ABC8QN63"/>
<evidence type="ECO:0000259" key="1">
    <source>
        <dbReference type="PROSITE" id="PS51259"/>
    </source>
</evidence>
<dbReference type="InterPro" id="IPR057984">
    <property type="entry name" value="PATROL1_C"/>
</dbReference>
<proteinExistence type="predicted"/>
<name>A0ABC8QN63_9AQUA</name>
<evidence type="ECO:0000313" key="3">
    <source>
        <dbReference type="Proteomes" id="UP001642360"/>
    </source>
</evidence>
<dbReference type="Pfam" id="PF25761">
    <property type="entry name" value="TPR_PATROL1"/>
    <property type="match status" value="1"/>
</dbReference>
<protein>
    <recommendedName>
        <fullName evidence="1">MHD2 domain-containing protein</fullName>
    </recommendedName>
</protein>
<comment type="caution">
    <text evidence="2">The sequence shown here is derived from an EMBL/GenBank/DDBJ whole genome shotgun (WGS) entry which is preliminary data.</text>
</comment>
<dbReference type="InterPro" id="IPR014772">
    <property type="entry name" value="Munc13_dom-2"/>
</dbReference>
<reference evidence="2 3" key="1">
    <citation type="submission" date="2024-02" db="EMBL/GenBank/DDBJ databases">
        <authorList>
            <person name="Vignale AGUSTIN F."/>
            <person name="Sosa J E."/>
            <person name="Modenutti C."/>
        </authorList>
    </citation>
    <scope>NUCLEOTIDE SEQUENCE [LARGE SCALE GENOMIC DNA]</scope>
</reference>